<keyword evidence="2" id="KW-0489">Methyltransferase</keyword>
<dbReference type="Proteomes" id="UP001610563">
    <property type="component" value="Unassembled WGS sequence"/>
</dbReference>
<reference evidence="2 3" key="1">
    <citation type="submission" date="2024-07" db="EMBL/GenBank/DDBJ databases">
        <title>Section-level genome sequencing and comparative genomics of Aspergillus sections Usti and Cavernicolus.</title>
        <authorList>
            <consortium name="Lawrence Berkeley National Laboratory"/>
            <person name="Nybo J.L."/>
            <person name="Vesth T.C."/>
            <person name="Theobald S."/>
            <person name="Frisvad J.C."/>
            <person name="Larsen T.O."/>
            <person name="Kjaerboelling I."/>
            <person name="Rothschild-Mancinelli K."/>
            <person name="Lyhne E.K."/>
            <person name="Kogle M.E."/>
            <person name="Barry K."/>
            <person name="Clum A."/>
            <person name="Na H."/>
            <person name="Ledsgaard L."/>
            <person name="Lin J."/>
            <person name="Lipzen A."/>
            <person name="Kuo A."/>
            <person name="Riley R."/>
            <person name="Mondo S."/>
            <person name="Labutti K."/>
            <person name="Haridas S."/>
            <person name="Pangalinan J."/>
            <person name="Salamov A.A."/>
            <person name="Simmons B.A."/>
            <person name="Magnuson J.K."/>
            <person name="Chen J."/>
            <person name="Drula E."/>
            <person name="Henrissat B."/>
            <person name="Wiebenga A."/>
            <person name="Lubbers R.J."/>
            <person name="Gomes A.C."/>
            <person name="Makela M.R."/>
            <person name="Stajich J."/>
            <person name="Grigoriev I.V."/>
            <person name="Mortensen U.H."/>
            <person name="De Vries R.P."/>
            <person name="Baker S.E."/>
            <person name="Andersen M.R."/>
        </authorList>
    </citation>
    <scope>NUCLEOTIDE SEQUENCE [LARGE SCALE GENOMIC DNA]</scope>
    <source>
        <strain evidence="2 3">CBS 209.92</strain>
    </source>
</reference>
<organism evidence="2 3">
    <name type="scientific">Aspergillus keveii</name>
    <dbReference type="NCBI Taxonomy" id="714993"/>
    <lineage>
        <taxon>Eukaryota</taxon>
        <taxon>Fungi</taxon>
        <taxon>Dikarya</taxon>
        <taxon>Ascomycota</taxon>
        <taxon>Pezizomycotina</taxon>
        <taxon>Eurotiomycetes</taxon>
        <taxon>Eurotiomycetidae</taxon>
        <taxon>Eurotiales</taxon>
        <taxon>Aspergillaceae</taxon>
        <taxon>Aspergillus</taxon>
        <taxon>Aspergillus subgen. Nidulantes</taxon>
    </lineage>
</organism>
<accession>A0ABR4G3C0</accession>
<dbReference type="Pfam" id="PF13649">
    <property type="entry name" value="Methyltransf_25"/>
    <property type="match status" value="1"/>
</dbReference>
<evidence type="ECO:0000259" key="1">
    <source>
        <dbReference type="Pfam" id="PF13649"/>
    </source>
</evidence>
<evidence type="ECO:0000313" key="3">
    <source>
        <dbReference type="Proteomes" id="UP001610563"/>
    </source>
</evidence>
<dbReference type="Gene3D" id="3.40.50.150">
    <property type="entry name" value="Vaccinia Virus protein VP39"/>
    <property type="match status" value="1"/>
</dbReference>
<evidence type="ECO:0000313" key="2">
    <source>
        <dbReference type="EMBL" id="KAL2793525.1"/>
    </source>
</evidence>
<dbReference type="SUPFAM" id="SSF53335">
    <property type="entry name" value="S-adenosyl-L-methionine-dependent methyltransferases"/>
    <property type="match status" value="1"/>
</dbReference>
<keyword evidence="2" id="KW-0808">Transferase</keyword>
<sequence>MNSDAAKAMTSVFKMASFAKTYKLAEKLTGPFAEALIDYTDITSYPSPPVILDNACGTGIVSSILNSKISEQVRHGWELTAGDFSEAMVEYASNRGKEEGWLNTAVKVVDAQDTKLPTGQYTHVFATFAFQAIPDADAALKESFRILKAGGIIASATWKHVPWITHMKRGIETISPDLHWPDSEQFVKATSRGWEAETAIESLLKKEGFTDVQVTTVTKTIELPIAEVVDLSVSILPALLSKYWTEEQRDEYGERVPAAVQQYLEQKYGVGALVPLEPVGIIVTARKSE</sequence>
<feature type="domain" description="Methyltransferase" evidence="1">
    <location>
        <begin position="51"/>
        <end position="151"/>
    </location>
</feature>
<keyword evidence="3" id="KW-1185">Reference proteome</keyword>
<gene>
    <name evidence="2" type="ORF">BJX66DRAFT_338699</name>
</gene>
<dbReference type="CDD" id="cd02440">
    <property type="entry name" value="AdoMet_MTases"/>
    <property type="match status" value="1"/>
</dbReference>
<protein>
    <submittedName>
        <fullName evidence="2">S-adenosyl-L-methionine-dependent methyltransferase</fullName>
    </submittedName>
</protein>
<name>A0ABR4G3C0_9EURO</name>
<comment type="caution">
    <text evidence="2">The sequence shown here is derived from an EMBL/GenBank/DDBJ whole genome shotgun (WGS) entry which is preliminary data.</text>
</comment>
<proteinExistence type="predicted"/>
<dbReference type="PANTHER" id="PTHR43591">
    <property type="entry name" value="METHYLTRANSFERASE"/>
    <property type="match status" value="1"/>
</dbReference>
<dbReference type="InterPro" id="IPR041698">
    <property type="entry name" value="Methyltransf_25"/>
</dbReference>
<dbReference type="GO" id="GO:0008168">
    <property type="term" value="F:methyltransferase activity"/>
    <property type="evidence" value="ECO:0007669"/>
    <property type="project" value="UniProtKB-KW"/>
</dbReference>
<dbReference type="GO" id="GO:0032259">
    <property type="term" value="P:methylation"/>
    <property type="evidence" value="ECO:0007669"/>
    <property type="project" value="UniProtKB-KW"/>
</dbReference>
<dbReference type="EMBL" id="JBFTWV010000056">
    <property type="protein sequence ID" value="KAL2793525.1"/>
    <property type="molecule type" value="Genomic_DNA"/>
</dbReference>
<dbReference type="InterPro" id="IPR029063">
    <property type="entry name" value="SAM-dependent_MTases_sf"/>
</dbReference>